<evidence type="ECO:0000313" key="3">
    <source>
        <dbReference type="EMBL" id="QNQ89793.1"/>
    </source>
</evidence>
<dbReference type="AlphaFoldDB" id="A0A7H0SML8"/>
<accession>A0A7H0SML8</accession>
<feature type="compositionally biased region" description="Polar residues" evidence="1">
    <location>
        <begin position="51"/>
        <end position="62"/>
    </location>
</feature>
<dbReference type="InterPro" id="IPR022603">
    <property type="entry name" value="DUF3152"/>
</dbReference>
<feature type="transmembrane region" description="Helical" evidence="2">
    <location>
        <begin position="21"/>
        <end position="44"/>
    </location>
</feature>
<keyword evidence="2" id="KW-1133">Transmembrane helix</keyword>
<sequence>MSHHRPSTPSRFRGGSQWQPGSVGIVALTVVLGVLSIGIVAQVLRETWTGQSSTETTAQGSASALGPQPETGLQPELDRDGRKLPPGGRYSEAGDKTFRVVGQPGLRVGEGKERTYKYVVEIENGVDTASTGGDDAFSAIVDATLSDPRGWIADPKYRFEHVTPDADPDLRIQLSSLATTHEACGNELELETSCFTSDGNRVVVNHSRWVRGTSTYQGDLGAYRQYVINHEVGHGIGFAQHEACRGTGQLAPIMMQQTLSLGNAELHRIDPQEVYPDNDAHCIANPWPYPFPENQR</sequence>
<keyword evidence="2" id="KW-0472">Membrane</keyword>
<dbReference type="KEGG" id="cpoy:GP475_03350"/>
<reference evidence="3 4" key="1">
    <citation type="submission" date="2019-12" db="EMBL/GenBank/DDBJ databases">
        <title>Corynebacterium sp. nov., isolated from feces of the Anser Albifrons in China.</title>
        <authorList>
            <person name="Liu Q."/>
        </authorList>
    </citation>
    <scope>NUCLEOTIDE SEQUENCE [LARGE SCALE GENOMIC DNA]</scope>
    <source>
        <strain evidence="3 4">4H37-19</strain>
    </source>
</reference>
<organism evidence="3 4">
    <name type="scientific">Corynebacterium poyangense</name>
    <dbReference type="NCBI Taxonomy" id="2684405"/>
    <lineage>
        <taxon>Bacteria</taxon>
        <taxon>Bacillati</taxon>
        <taxon>Actinomycetota</taxon>
        <taxon>Actinomycetes</taxon>
        <taxon>Mycobacteriales</taxon>
        <taxon>Corynebacteriaceae</taxon>
        <taxon>Corynebacterium</taxon>
    </lineage>
</organism>
<gene>
    <name evidence="3" type="ORF">GP475_03350</name>
</gene>
<name>A0A7H0SML8_9CORY</name>
<keyword evidence="4" id="KW-1185">Reference proteome</keyword>
<proteinExistence type="predicted"/>
<dbReference type="Proteomes" id="UP000516320">
    <property type="component" value="Chromosome"/>
</dbReference>
<dbReference type="SUPFAM" id="SSF55486">
    <property type="entry name" value="Metalloproteases ('zincins'), catalytic domain"/>
    <property type="match status" value="1"/>
</dbReference>
<evidence type="ECO:0000313" key="4">
    <source>
        <dbReference type="Proteomes" id="UP000516320"/>
    </source>
</evidence>
<protein>
    <submittedName>
        <fullName evidence="3">DUF3152 domain-containing protein</fullName>
    </submittedName>
</protein>
<evidence type="ECO:0000256" key="2">
    <source>
        <dbReference type="SAM" id="Phobius"/>
    </source>
</evidence>
<dbReference type="Pfam" id="PF11350">
    <property type="entry name" value="DUF3152"/>
    <property type="match status" value="1"/>
</dbReference>
<evidence type="ECO:0000256" key="1">
    <source>
        <dbReference type="SAM" id="MobiDB-lite"/>
    </source>
</evidence>
<keyword evidence="2" id="KW-0812">Transmembrane</keyword>
<feature type="region of interest" description="Disordered" evidence="1">
    <location>
        <begin position="51"/>
        <end position="95"/>
    </location>
</feature>
<dbReference type="EMBL" id="CP046884">
    <property type="protein sequence ID" value="QNQ89793.1"/>
    <property type="molecule type" value="Genomic_DNA"/>
</dbReference>